<evidence type="ECO:0000256" key="2">
    <source>
        <dbReference type="SAM" id="Phobius"/>
    </source>
</evidence>
<proteinExistence type="predicted"/>
<dbReference type="Proteomes" id="UP001161388">
    <property type="component" value="Unassembled WGS sequence"/>
</dbReference>
<keyword evidence="2" id="KW-0472">Membrane</keyword>
<dbReference type="EMBL" id="BSNL01000001">
    <property type="protein sequence ID" value="GLQ25374.1"/>
    <property type="molecule type" value="Genomic_DNA"/>
</dbReference>
<accession>A0ABQ5VE80</accession>
<keyword evidence="2" id="KW-1133">Transmembrane helix</keyword>
<evidence type="ECO:0000313" key="4">
    <source>
        <dbReference type="Proteomes" id="UP001161388"/>
    </source>
</evidence>
<gene>
    <name evidence="3" type="ORF">GCM10007927_01770</name>
</gene>
<organism evidence="3 4">
    <name type="scientific">Sulfitobacter pacificus</name>
    <dbReference type="NCBI Taxonomy" id="1499314"/>
    <lineage>
        <taxon>Bacteria</taxon>
        <taxon>Pseudomonadati</taxon>
        <taxon>Pseudomonadota</taxon>
        <taxon>Alphaproteobacteria</taxon>
        <taxon>Rhodobacterales</taxon>
        <taxon>Roseobacteraceae</taxon>
        <taxon>Sulfitobacter</taxon>
    </lineage>
</organism>
<feature type="transmembrane region" description="Helical" evidence="2">
    <location>
        <begin position="134"/>
        <end position="154"/>
    </location>
</feature>
<reference evidence="3" key="1">
    <citation type="journal article" date="2014" name="Int. J. Syst. Evol. Microbiol.">
        <title>Complete genome of a new Firmicutes species belonging to the dominant human colonic microbiota ('Ruminococcus bicirculans') reveals two chromosomes and a selective capacity to utilize plant glucans.</title>
        <authorList>
            <consortium name="NISC Comparative Sequencing Program"/>
            <person name="Wegmann U."/>
            <person name="Louis P."/>
            <person name="Goesmann A."/>
            <person name="Henrissat B."/>
            <person name="Duncan S.H."/>
            <person name="Flint H.J."/>
        </authorList>
    </citation>
    <scope>NUCLEOTIDE SEQUENCE</scope>
    <source>
        <strain evidence="3">NBRC 109915</strain>
    </source>
</reference>
<evidence type="ECO:0000256" key="1">
    <source>
        <dbReference type="SAM" id="MobiDB-lite"/>
    </source>
</evidence>
<protein>
    <submittedName>
        <fullName evidence="3">Uncharacterized protein</fullName>
    </submittedName>
</protein>
<comment type="caution">
    <text evidence="3">The sequence shown here is derived from an EMBL/GenBank/DDBJ whole genome shotgun (WGS) entry which is preliminary data.</text>
</comment>
<sequence>MMKEMHSTPQDDATSDVAAGDGRAQEDAAELDPKALAAIRNLLDTQPPARAEPVAPQRVEKSAQAPRPQQPAEVPFAEPVSAAARPKPQAAKGTAKRRGIIGRLKTSVFGYRPSVKVVIWACFAILVFMRPVLIIGLSLLGLLIMIGVFLVVGYDRFWKGAMGLARWYAARRPDRAAEMHRKLDAFALKWDSVLDHFPEGSVDGLYLPDFGNMANADARHDAALDRRFANLSENEG</sequence>
<dbReference type="RefSeq" id="WP_284369631.1">
    <property type="nucleotide sequence ID" value="NZ_BSNL01000001.1"/>
</dbReference>
<keyword evidence="4" id="KW-1185">Reference proteome</keyword>
<feature type="transmembrane region" description="Helical" evidence="2">
    <location>
        <begin position="108"/>
        <end position="128"/>
    </location>
</feature>
<evidence type="ECO:0000313" key="3">
    <source>
        <dbReference type="EMBL" id="GLQ25374.1"/>
    </source>
</evidence>
<keyword evidence="2" id="KW-0812">Transmembrane</keyword>
<reference evidence="3" key="2">
    <citation type="submission" date="2023-01" db="EMBL/GenBank/DDBJ databases">
        <title>Draft genome sequence of Sulfitobacter pacificus strain NBRC 109915.</title>
        <authorList>
            <person name="Sun Q."/>
            <person name="Mori K."/>
        </authorList>
    </citation>
    <scope>NUCLEOTIDE SEQUENCE</scope>
    <source>
        <strain evidence="3">NBRC 109915</strain>
    </source>
</reference>
<feature type="region of interest" description="Disordered" evidence="1">
    <location>
        <begin position="1"/>
        <end position="96"/>
    </location>
</feature>
<name>A0ABQ5VE80_9RHOB</name>